<dbReference type="PANTHER" id="PTHR19375">
    <property type="entry name" value="HEAT SHOCK PROTEIN 70KDA"/>
    <property type="match status" value="1"/>
</dbReference>
<dbReference type="Gene3D" id="3.30.420.40">
    <property type="match status" value="2"/>
</dbReference>
<dbReference type="PROSITE" id="PS01036">
    <property type="entry name" value="HSP70_3"/>
    <property type="match status" value="1"/>
</dbReference>
<dbReference type="PRINTS" id="PR00301">
    <property type="entry name" value="HEATSHOCK70"/>
</dbReference>
<keyword evidence="3 4" id="KW-0067">ATP-binding</keyword>
<dbReference type="InterPro" id="IPR029047">
    <property type="entry name" value="HSP70_peptide-bd_sf"/>
</dbReference>
<dbReference type="SUPFAM" id="SSF53067">
    <property type="entry name" value="Actin-like ATPase domain"/>
    <property type="match status" value="2"/>
</dbReference>
<gene>
    <name evidence="5" type="ORF">LHA26_04620</name>
</gene>
<evidence type="ECO:0000256" key="3">
    <source>
        <dbReference type="ARBA" id="ARBA00022840"/>
    </source>
</evidence>
<dbReference type="InterPro" id="IPR043129">
    <property type="entry name" value="ATPase_NBD"/>
</dbReference>
<dbReference type="PROSITE" id="PS00297">
    <property type="entry name" value="HSP70_1"/>
    <property type="match status" value="1"/>
</dbReference>
<evidence type="ECO:0000256" key="1">
    <source>
        <dbReference type="ARBA" id="ARBA00007381"/>
    </source>
</evidence>
<organism evidence="5 6">
    <name type="scientific">Sphingomonas morindae</name>
    <dbReference type="NCBI Taxonomy" id="1541170"/>
    <lineage>
        <taxon>Bacteria</taxon>
        <taxon>Pseudomonadati</taxon>
        <taxon>Pseudomonadota</taxon>
        <taxon>Alphaproteobacteria</taxon>
        <taxon>Sphingomonadales</taxon>
        <taxon>Sphingomonadaceae</taxon>
        <taxon>Sphingomonas</taxon>
    </lineage>
</organism>
<dbReference type="EMBL" id="CP084930">
    <property type="protein sequence ID" value="USI73758.1"/>
    <property type="molecule type" value="Genomic_DNA"/>
</dbReference>
<dbReference type="SUPFAM" id="SSF100920">
    <property type="entry name" value="Heat shock protein 70kD (HSP70), peptide-binding domain"/>
    <property type="match status" value="1"/>
</dbReference>
<dbReference type="Gene3D" id="2.60.34.10">
    <property type="entry name" value="Substrate Binding Domain Of DNAk, Chain A, domain 1"/>
    <property type="match status" value="1"/>
</dbReference>
<dbReference type="Proteomes" id="UP001056937">
    <property type="component" value="Chromosome 1"/>
</dbReference>
<dbReference type="InterPro" id="IPR013126">
    <property type="entry name" value="Hsp_70_fam"/>
</dbReference>
<reference evidence="5" key="1">
    <citation type="journal article" date="2022" name="Toxins">
        <title>Genomic Analysis of Sphingopyxis sp. USTB-05 for Biodegrading Cyanobacterial Hepatotoxins.</title>
        <authorList>
            <person name="Liu C."/>
            <person name="Xu Q."/>
            <person name="Zhao Z."/>
            <person name="Zhang H."/>
            <person name="Liu X."/>
            <person name="Yin C."/>
            <person name="Liu Y."/>
            <person name="Yan H."/>
        </authorList>
    </citation>
    <scope>NUCLEOTIDE SEQUENCE</scope>
    <source>
        <strain evidence="5">NBD5</strain>
    </source>
</reference>
<sequence>MIVGIDLGTTNSAIARWGDGGPELIPNSLGEFLTPSAVSLTDNGDVLVGRAALDRQPVHPDRTATAFKRLIGTQKPIQLGRSSFTAEEVSALVLKSLKADAERHCGEEVTSAVITVPAYFSDRQRKATRRAGELAGLKVERLVNEPTAAALAFGIAEREDRDPFLVFDLGGGTFDVSIVEIFDGVIEVRASAGDNRLGGEDFNEVIAGIAKERLRLPLNPAQDKLREQIRAAAERTRRALSEAETATFELVWRDTLLSTEITAEEFEAAAAPLLDRLREPVLRAMRDSKLYADAMSEIVLVGGATRMPIVRKAVTRMFARFPNASVHPDHAIALGAGVQAGLRERKADLAEIRLTDVCPFSLGVEVAEHDASGTLHRGLFQPIIERNTVLPASRVHCFSTVHPQQNRIVFNIYQGEARTVAANIRLGSVEIAVPPRAAGEITVDCRFTYDVSGLLEVDVTVPETGEKRVAVINEGEGLDRAEAEERRAALAALKIHPRDQAANQALIARAERCFESFVGERRARAGRLLAHFQGVLATQDPRAIAEAMAMVTEQLDAIEGERYL</sequence>
<proteinExistence type="inferred from homology"/>
<dbReference type="Gene3D" id="3.90.640.10">
    <property type="entry name" value="Actin, Chain A, domain 4"/>
    <property type="match status" value="1"/>
</dbReference>
<name>A0ABY4XA60_9SPHN</name>
<keyword evidence="2 4" id="KW-0547">Nucleotide-binding</keyword>
<comment type="similarity">
    <text evidence="1 4">Belongs to the heat shock protein 70 family.</text>
</comment>
<evidence type="ECO:0000313" key="5">
    <source>
        <dbReference type="EMBL" id="USI73758.1"/>
    </source>
</evidence>
<keyword evidence="6" id="KW-1185">Reference proteome</keyword>
<dbReference type="InterPro" id="IPR018181">
    <property type="entry name" value="Heat_shock_70_CS"/>
</dbReference>
<dbReference type="Pfam" id="PF00012">
    <property type="entry name" value="HSP70"/>
    <property type="match status" value="1"/>
</dbReference>
<protein>
    <submittedName>
        <fullName evidence="5">Hsp70 family protein</fullName>
    </submittedName>
</protein>
<accession>A0ABY4XA60</accession>
<dbReference type="RefSeq" id="WP_252167564.1">
    <property type="nucleotide sequence ID" value="NZ_CP084930.1"/>
</dbReference>
<dbReference type="PROSITE" id="PS00329">
    <property type="entry name" value="HSP70_2"/>
    <property type="match status" value="1"/>
</dbReference>
<evidence type="ECO:0000256" key="2">
    <source>
        <dbReference type="ARBA" id="ARBA00022741"/>
    </source>
</evidence>
<evidence type="ECO:0000313" key="6">
    <source>
        <dbReference type="Proteomes" id="UP001056937"/>
    </source>
</evidence>
<evidence type="ECO:0000256" key="4">
    <source>
        <dbReference type="RuleBase" id="RU003322"/>
    </source>
</evidence>